<dbReference type="Gene3D" id="3.90.550.10">
    <property type="entry name" value="Spore Coat Polysaccharide Biosynthesis Protein SpsA, Chain A"/>
    <property type="match status" value="1"/>
</dbReference>
<reference evidence="4 5" key="1">
    <citation type="submission" date="2017-03" db="EMBL/GenBank/DDBJ databases">
        <title>Sulfur activation and transportation mechanism of thermophilic Archaea Acidianus manzaensis YN-25.</title>
        <authorList>
            <person name="Ma Y."/>
            <person name="Yang Y."/>
            <person name="Xia J."/>
        </authorList>
    </citation>
    <scope>NUCLEOTIDE SEQUENCE [LARGE SCALE GENOMIC DNA]</scope>
    <source>
        <strain evidence="4 5">YN-25</strain>
    </source>
</reference>
<dbReference type="OrthoDB" id="15372at2157"/>
<evidence type="ECO:0000313" key="5">
    <source>
        <dbReference type="Proteomes" id="UP000193404"/>
    </source>
</evidence>
<dbReference type="InterPro" id="IPR056729">
    <property type="entry name" value="GMPPB_C"/>
</dbReference>
<dbReference type="KEGG" id="aman:B6F84_10105"/>
<dbReference type="Pfam" id="PF25087">
    <property type="entry name" value="GMPPB_C"/>
    <property type="match status" value="1"/>
</dbReference>
<dbReference type="InterPro" id="IPR005835">
    <property type="entry name" value="NTP_transferase_dom"/>
</dbReference>
<dbReference type="InterPro" id="IPR011004">
    <property type="entry name" value="Trimer_LpxA-like_sf"/>
</dbReference>
<dbReference type="AlphaFoldDB" id="A0A1W6K1G0"/>
<dbReference type="EMBL" id="CP020477">
    <property type="protein sequence ID" value="ARM76339.1"/>
    <property type="molecule type" value="Genomic_DNA"/>
</dbReference>
<keyword evidence="4" id="KW-0808">Transferase</keyword>
<feature type="domain" description="Mannose-1-phosphate guanyltransferase C-terminal" evidence="3">
    <location>
        <begin position="247"/>
        <end position="355"/>
    </location>
</feature>
<dbReference type="SUPFAM" id="SSF53448">
    <property type="entry name" value="Nucleotide-diphospho-sugar transferases"/>
    <property type="match status" value="1"/>
</dbReference>
<dbReference type="SUPFAM" id="SSF51161">
    <property type="entry name" value="Trimeric LpxA-like enzymes"/>
    <property type="match status" value="1"/>
</dbReference>
<evidence type="ECO:0000313" key="4">
    <source>
        <dbReference type="EMBL" id="ARM76339.1"/>
    </source>
</evidence>
<keyword evidence="4" id="KW-0548">Nucleotidyltransferase</keyword>
<dbReference type="Gene3D" id="2.160.10.10">
    <property type="entry name" value="Hexapeptide repeat proteins"/>
    <property type="match status" value="1"/>
</dbReference>
<dbReference type="Proteomes" id="UP000193404">
    <property type="component" value="Chromosome"/>
</dbReference>
<feature type="domain" description="Nucleotidyl transferase" evidence="2">
    <location>
        <begin position="4"/>
        <end position="225"/>
    </location>
</feature>
<dbReference type="PANTHER" id="PTHR22572">
    <property type="entry name" value="SUGAR-1-PHOSPHATE GUANYL TRANSFERASE"/>
    <property type="match status" value="1"/>
</dbReference>
<evidence type="ECO:0000259" key="3">
    <source>
        <dbReference type="Pfam" id="PF25087"/>
    </source>
</evidence>
<dbReference type="GeneID" id="41591280"/>
<dbReference type="InterPro" id="IPR029044">
    <property type="entry name" value="Nucleotide-diphossugar_trans"/>
</dbReference>
<dbReference type="RefSeq" id="WP_148692129.1">
    <property type="nucleotide sequence ID" value="NZ_CP020477.1"/>
</dbReference>
<accession>A0A1W6K1G0</accession>
<dbReference type="STRING" id="282676.B6F84_10105"/>
<gene>
    <name evidence="4" type="ORF">B6F84_10105</name>
</gene>
<evidence type="ECO:0000256" key="1">
    <source>
        <dbReference type="ARBA" id="ARBA00007274"/>
    </source>
</evidence>
<comment type="similarity">
    <text evidence="1">Belongs to the transferase hexapeptide repeat family.</text>
</comment>
<evidence type="ECO:0000259" key="2">
    <source>
        <dbReference type="Pfam" id="PF00483"/>
    </source>
</evidence>
<dbReference type="GO" id="GO:0016779">
    <property type="term" value="F:nucleotidyltransferase activity"/>
    <property type="evidence" value="ECO:0007669"/>
    <property type="project" value="UniProtKB-KW"/>
</dbReference>
<proteinExistence type="inferred from homology"/>
<name>A0A1W6K1G0_9CREN</name>
<dbReference type="CDD" id="cd04181">
    <property type="entry name" value="NTP_transferase"/>
    <property type="match status" value="1"/>
</dbReference>
<organism evidence="4 5">
    <name type="scientific">Acidianus manzaensis</name>
    <dbReference type="NCBI Taxonomy" id="282676"/>
    <lineage>
        <taxon>Archaea</taxon>
        <taxon>Thermoproteota</taxon>
        <taxon>Thermoprotei</taxon>
        <taxon>Sulfolobales</taxon>
        <taxon>Sulfolobaceae</taxon>
        <taxon>Acidianus</taxon>
    </lineage>
</organism>
<dbReference type="InterPro" id="IPR050486">
    <property type="entry name" value="Mannose-1P_guanyltransferase"/>
</dbReference>
<dbReference type="Pfam" id="PF00483">
    <property type="entry name" value="NTP_transferase"/>
    <property type="match status" value="1"/>
</dbReference>
<keyword evidence="5" id="KW-1185">Reference proteome</keyword>
<sequence length="358" mass="39847">MVSAIILAGGYATRLRPLSLTKPKTLFPVLGKPILSYILDNLEESGIDDIYISLRVMADKVTNYLDTIKKKITPIIEKDPLGDAGALKYVSQKVKLDDIVLVIYGDIYSEVNYKELIDFHLKHDCKATMVATEVEDPRRYGVLLTEDEKITEIIEKPKNPISNLINAGVYVFNKDILDLIHGESISKSFIPKILEKGCISVYKYSGVWADIGTPKDYMKLNFELLSKRYPKGLISSSAKVSEKSTLIPPYLISENSVIKEGSYIDSNTILGVNVSVQENTYIGESLIMDNASIGANSHLSNVIVADKCKIGKWNYIADGSILGEEVITHKGILLNRNTIILPNKEVTESIYKENKIIL</sequence>
<protein>
    <submittedName>
        <fullName evidence="4">Mannose-1-phosphate guanylyltransferase</fullName>
    </submittedName>
</protein>